<evidence type="ECO:0000256" key="2">
    <source>
        <dbReference type="SAM" id="MobiDB-lite"/>
    </source>
</evidence>
<evidence type="ECO:0000313" key="4">
    <source>
        <dbReference type="EMBL" id="TWT61155.1"/>
    </source>
</evidence>
<proteinExistence type="predicted"/>
<keyword evidence="1" id="KW-0175">Coiled coil</keyword>
<keyword evidence="5" id="KW-1185">Reference proteome</keyword>
<dbReference type="AlphaFoldDB" id="A0A5C5XG51"/>
<organism evidence="4 5">
    <name type="scientific">Rubinisphaera italica</name>
    <dbReference type="NCBI Taxonomy" id="2527969"/>
    <lineage>
        <taxon>Bacteria</taxon>
        <taxon>Pseudomonadati</taxon>
        <taxon>Planctomycetota</taxon>
        <taxon>Planctomycetia</taxon>
        <taxon>Planctomycetales</taxon>
        <taxon>Planctomycetaceae</taxon>
        <taxon>Rubinisphaera</taxon>
    </lineage>
</organism>
<name>A0A5C5XG51_9PLAN</name>
<keyword evidence="3" id="KW-1133">Transmembrane helix</keyword>
<feature type="coiled-coil region" evidence="1">
    <location>
        <begin position="115"/>
        <end position="153"/>
    </location>
</feature>
<protein>
    <submittedName>
        <fullName evidence="4">Uncharacterized protein</fullName>
    </submittedName>
</protein>
<dbReference type="EMBL" id="SJPG01000001">
    <property type="protein sequence ID" value="TWT61155.1"/>
    <property type="molecule type" value="Genomic_DNA"/>
</dbReference>
<dbReference type="RefSeq" id="WP_146503183.1">
    <property type="nucleotide sequence ID" value="NZ_SJPG01000001.1"/>
</dbReference>
<dbReference type="OrthoDB" id="230112at2"/>
<feature type="compositionally biased region" description="Polar residues" evidence="2">
    <location>
        <begin position="462"/>
        <end position="481"/>
    </location>
</feature>
<keyword evidence="3" id="KW-0472">Membrane</keyword>
<evidence type="ECO:0000256" key="3">
    <source>
        <dbReference type="SAM" id="Phobius"/>
    </source>
</evidence>
<dbReference type="Proteomes" id="UP000316095">
    <property type="component" value="Unassembled WGS sequence"/>
</dbReference>
<gene>
    <name evidence="4" type="ORF">Pan54_18900</name>
</gene>
<comment type="caution">
    <text evidence="4">The sequence shown here is derived from an EMBL/GenBank/DDBJ whole genome shotgun (WGS) entry which is preliminary data.</text>
</comment>
<evidence type="ECO:0000313" key="5">
    <source>
        <dbReference type="Proteomes" id="UP000316095"/>
    </source>
</evidence>
<keyword evidence="3" id="KW-0812">Transmembrane</keyword>
<reference evidence="4 5" key="1">
    <citation type="submission" date="2019-02" db="EMBL/GenBank/DDBJ databases">
        <title>Deep-cultivation of Planctomycetes and their phenomic and genomic characterization uncovers novel biology.</title>
        <authorList>
            <person name="Wiegand S."/>
            <person name="Jogler M."/>
            <person name="Boedeker C."/>
            <person name="Pinto D."/>
            <person name="Vollmers J."/>
            <person name="Rivas-Marin E."/>
            <person name="Kohn T."/>
            <person name="Peeters S.H."/>
            <person name="Heuer A."/>
            <person name="Rast P."/>
            <person name="Oberbeckmann S."/>
            <person name="Bunk B."/>
            <person name="Jeske O."/>
            <person name="Meyerdierks A."/>
            <person name="Storesund J.E."/>
            <person name="Kallscheuer N."/>
            <person name="Luecker S."/>
            <person name="Lage O.M."/>
            <person name="Pohl T."/>
            <person name="Merkel B.J."/>
            <person name="Hornburger P."/>
            <person name="Mueller R.-W."/>
            <person name="Bruemmer F."/>
            <person name="Labrenz M."/>
            <person name="Spormann A.M."/>
            <person name="Op Den Camp H."/>
            <person name="Overmann J."/>
            <person name="Amann R."/>
            <person name="Jetten M.S.M."/>
            <person name="Mascher T."/>
            <person name="Medema M.H."/>
            <person name="Devos D.P."/>
            <person name="Kaster A.-K."/>
            <person name="Ovreas L."/>
            <person name="Rohde M."/>
            <person name="Galperin M.Y."/>
            <person name="Jogler C."/>
        </authorList>
    </citation>
    <scope>NUCLEOTIDE SEQUENCE [LARGE SCALE GENOMIC DNA]</scope>
    <source>
        <strain evidence="4 5">Pan54</strain>
    </source>
</reference>
<evidence type="ECO:0000256" key="1">
    <source>
        <dbReference type="SAM" id="Coils"/>
    </source>
</evidence>
<accession>A0A5C5XG51</accession>
<sequence length="509" mass="57201">MAASAGKVTGAHIWAFFFGVAFFVFLGLWYMQLREREELVANKKAAETQASTADTALRNRIDEISALIKMVGHDFDVDQIGVGELDNKTKVLGAMRDDIQTYGGDVAQETYSATIAKLRDEFDSTKQKYDQVQDELEQQRQQYLALQDQYNTRVGQFQTQTNDAKSDLQDFVSTKEEMIATKDTEISNLRTQLAERLLELETVKEAYAQQLKVEEDKVNKLVFLNQQLTEKIDKIQQVSYERPDGIITNVDNAQKLIWLNIGSRDSLTPQVTFSVYDKNNQGVGRSQEDIKAQVEVTRVWEDRAEARILTADLYRPIAPGDEVYSPIWEAGRTFYFSFVGFIDLDGDGTYDRDLLHDIVASSGAEIDNEVGDDGEWLVHNGVTANTKFIVIAEIPDPTKIQRPEEKEQAEAILAKRTELINEARLQGTKVLSLNDFLAFTGFKSQRRLYVPGLSDKPYTLKAGSQSTSVNESIGDRTSTGRVSDIFNENKSEQKTSSGKTSGAFRSGSY</sequence>
<feature type="transmembrane region" description="Helical" evidence="3">
    <location>
        <begin position="12"/>
        <end position="31"/>
    </location>
</feature>
<feature type="region of interest" description="Disordered" evidence="2">
    <location>
        <begin position="460"/>
        <end position="509"/>
    </location>
</feature>